<feature type="chain" id="PRO_5037574438" evidence="11">
    <location>
        <begin position="22"/>
        <end position="1324"/>
    </location>
</feature>
<dbReference type="GO" id="GO:0006826">
    <property type="term" value="P:iron ion transport"/>
    <property type="evidence" value="ECO:0007669"/>
    <property type="project" value="UniProtKB-KW"/>
</dbReference>
<evidence type="ECO:0000256" key="1">
    <source>
        <dbReference type="ARBA" id="ARBA00004571"/>
    </source>
</evidence>
<dbReference type="Gene3D" id="2.170.130.10">
    <property type="entry name" value="TonB-dependent receptor, plug domain"/>
    <property type="match status" value="1"/>
</dbReference>
<dbReference type="SUPFAM" id="SSF56935">
    <property type="entry name" value="Porins"/>
    <property type="match status" value="2"/>
</dbReference>
<keyword evidence="14" id="KW-1185">Reference proteome</keyword>
<feature type="signal peptide" evidence="11">
    <location>
        <begin position="1"/>
        <end position="21"/>
    </location>
</feature>
<dbReference type="InterPro" id="IPR039426">
    <property type="entry name" value="TonB-dep_rcpt-like"/>
</dbReference>
<dbReference type="InterPro" id="IPR037066">
    <property type="entry name" value="Plug_dom_sf"/>
</dbReference>
<dbReference type="RefSeq" id="WP_191617149.1">
    <property type="nucleotide sequence ID" value="NZ_JACYFG010000032.1"/>
</dbReference>
<evidence type="ECO:0000256" key="11">
    <source>
        <dbReference type="SAM" id="SignalP"/>
    </source>
</evidence>
<dbReference type="PANTHER" id="PTHR32552">
    <property type="entry name" value="FERRICHROME IRON RECEPTOR-RELATED"/>
    <property type="match status" value="1"/>
</dbReference>
<evidence type="ECO:0000256" key="4">
    <source>
        <dbReference type="ARBA" id="ARBA00022496"/>
    </source>
</evidence>
<evidence type="ECO:0000256" key="7">
    <source>
        <dbReference type="ARBA" id="ARBA00023065"/>
    </source>
</evidence>
<keyword evidence="4" id="KW-0410">Iron transport</keyword>
<keyword evidence="13" id="KW-0675">Receptor</keyword>
<evidence type="ECO:0000259" key="12">
    <source>
        <dbReference type="Pfam" id="PF07715"/>
    </source>
</evidence>
<keyword evidence="9" id="KW-0472">Membrane</keyword>
<evidence type="ECO:0000313" key="14">
    <source>
        <dbReference type="Proteomes" id="UP000622317"/>
    </source>
</evidence>
<evidence type="ECO:0000313" key="13">
    <source>
        <dbReference type="EMBL" id="MBD5780030.1"/>
    </source>
</evidence>
<evidence type="ECO:0000256" key="6">
    <source>
        <dbReference type="ARBA" id="ARBA00023004"/>
    </source>
</evidence>
<feature type="domain" description="TonB-dependent receptor plug" evidence="12">
    <location>
        <begin position="67"/>
        <end position="182"/>
    </location>
</feature>
<keyword evidence="3" id="KW-1134">Transmembrane beta strand</keyword>
<keyword evidence="8" id="KW-0798">TonB box</keyword>
<dbReference type="GO" id="GO:0009279">
    <property type="term" value="C:cell outer membrane"/>
    <property type="evidence" value="ECO:0007669"/>
    <property type="project" value="UniProtKB-SubCell"/>
</dbReference>
<keyword evidence="5" id="KW-0812">Transmembrane</keyword>
<keyword evidence="2" id="KW-0813">Transport</keyword>
<dbReference type="PROSITE" id="PS00018">
    <property type="entry name" value="EF_HAND_1"/>
    <property type="match status" value="1"/>
</dbReference>
<evidence type="ECO:0000256" key="3">
    <source>
        <dbReference type="ARBA" id="ARBA00022452"/>
    </source>
</evidence>
<accession>A0A927II15</accession>
<keyword evidence="10" id="KW-0998">Cell outer membrane</keyword>
<name>A0A927II15_9BACT</name>
<evidence type="ECO:0000256" key="9">
    <source>
        <dbReference type="ARBA" id="ARBA00023136"/>
    </source>
</evidence>
<dbReference type="Proteomes" id="UP000622317">
    <property type="component" value="Unassembled WGS sequence"/>
</dbReference>
<gene>
    <name evidence="13" type="ORF">IEN85_11065</name>
</gene>
<dbReference type="InterPro" id="IPR036942">
    <property type="entry name" value="Beta-barrel_TonB_sf"/>
</dbReference>
<protein>
    <submittedName>
        <fullName evidence="13">TonB-dependent receptor plug domain-containing protein</fullName>
    </submittedName>
</protein>
<keyword evidence="7" id="KW-0406">Ion transport</keyword>
<sequence>MNKIPKSGWLAITLAATTPWASLQAQNSGETDDEEIFELSPFTVSSDGDDGYRAQSTTAGSRLNTQLKDVAASVEVLTDAFLDDLGATDLDGALSMLAGVETDLTNDTQSISNPGGGGYIGGDFSDPNSRESSVRIRGLGRATNSANYLKVRGPMDRYNMQRTEFLRGPNSLLFGLGRPAGVVNYTTKKAHLSRDINNINFRLDNFGSRRVQVDFSRVLIEDKLAARFAGVVSDTKYMAKTAENLDRKAFLTFRYKPFEKTTIDAYIERTSAIGRRPNYRLPQDNVSDWLQAWNNAGTRLAELQAEDPDRYGDMSLDEFRERNFIWDASWPGTSNGRPVPTGDYVFDERVRVDADGNPLEFEAQWIRHMDGRERAVTGYYSGDATYSGGDWSIPYSPAGDGLTTLYGNIRVNGGQPQNGNGRNAYPRSRVRFARSSHAFDNRDGNAYADPQVLDESIFPIYDQELSTLPGNFQEVKSQKFGFNWEQKVNEDLYLSLSYLKEDYERNQNFGPLAQSQAISIDVNRYLPGAIQDPGLFFGAPQVKNLLSPEGDVIAFPGGSSVDPTIDEAVFQAQTIIDHINNGGSLTIRRAGNKTRLPAEGELEEIAANNALFLEQVANREQNPNFLRPFFHGRHISGYEDFQSEAALFQANYDLDFRDRSDRLGFLGLHRITLFGSASRDDALTYRASDVATYNEDILRTGPNDQHSSNRWFWPIFYVGDPVQVGDTTLNFTGAPDSTRPHLNNRIGHYYYDTTGNDDRGRWTVNEEGLEIAPGIIGGTLAFNGLDQTGYGTSLQSYLDLPFDTRLVTTVGWRSDEVETVIYDRFPDPTPAWDRISDGDERSDWDTSVNTSDLVQKEELMTGSVVFHATPWLRFFYNDSENFDLSTVNFDGFGRRIPSQGGETTEYGFGMTLFENKLDLKFNVFESAQVNARQGNGLVWSRMVSFERFVHDTLKALDQRFIENGENTPYTIEDWERVAGIDANGNLIVESGFSRIPDIDEETGEQIINDNGVPQWTYDDDAQRWDRPEDSNTTFDSVSKGWELSGTWNPTKNLRLRGSVSRLENAISNVHSQTLEYVALRGEYWNQFISQGYHSNGHNDATQYFARPGSIAADNGDLPVWDTADDADGPLPDNAFLVDTLGGRAPDSNLLTARFYQTVGDDILEALAVQGVASHGISEYNARITANYSFRDGFMKGFSFGTNLRWESGKALGYVSIPVELDELPFNFPNPDTNGNGQIDGEEFQPVRRDVNNPYEGDSHVTGGLMVNYKGKLHGDKIDWRVQLNVDNVFKQGDDLRIIRVNADGSPVFGLNQPTTFRLTNSFSF</sequence>
<keyword evidence="6" id="KW-0408">Iron</keyword>
<dbReference type="Gene3D" id="2.40.170.20">
    <property type="entry name" value="TonB-dependent receptor, beta-barrel domain"/>
    <property type="match status" value="1"/>
</dbReference>
<comment type="subcellular location">
    <subcellularLocation>
        <location evidence="1">Cell outer membrane</location>
        <topology evidence="1">Multi-pass membrane protein</topology>
    </subcellularLocation>
</comment>
<reference evidence="13" key="1">
    <citation type="submission" date="2020-09" db="EMBL/GenBank/DDBJ databases">
        <title>Pelagicoccus enzymogenes sp. nov. with an EPS production, isolated from marine sediment.</title>
        <authorList>
            <person name="Feng X."/>
        </authorList>
    </citation>
    <scope>NUCLEOTIDE SEQUENCE</scope>
    <source>
        <strain evidence="13">NFK12</strain>
    </source>
</reference>
<proteinExistence type="predicted"/>
<dbReference type="EMBL" id="JACYFG010000032">
    <property type="protein sequence ID" value="MBD5780030.1"/>
    <property type="molecule type" value="Genomic_DNA"/>
</dbReference>
<evidence type="ECO:0000256" key="2">
    <source>
        <dbReference type="ARBA" id="ARBA00022448"/>
    </source>
</evidence>
<dbReference type="PANTHER" id="PTHR32552:SF81">
    <property type="entry name" value="TONB-DEPENDENT OUTER MEMBRANE RECEPTOR"/>
    <property type="match status" value="1"/>
</dbReference>
<evidence type="ECO:0000256" key="5">
    <source>
        <dbReference type="ARBA" id="ARBA00022692"/>
    </source>
</evidence>
<evidence type="ECO:0000256" key="8">
    <source>
        <dbReference type="ARBA" id="ARBA00023077"/>
    </source>
</evidence>
<keyword evidence="11" id="KW-0732">Signal</keyword>
<dbReference type="InterPro" id="IPR018247">
    <property type="entry name" value="EF_Hand_1_Ca_BS"/>
</dbReference>
<comment type="caution">
    <text evidence="13">The sequence shown here is derived from an EMBL/GenBank/DDBJ whole genome shotgun (WGS) entry which is preliminary data.</text>
</comment>
<dbReference type="Pfam" id="PF07715">
    <property type="entry name" value="Plug"/>
    <property type="match status" value="1"/>
</dbReference>
<evidence type="ECO:0000256" key="10">
    <source>
        <dbReference type="ARBA" id="ARBA00023237"/>
    </source>
</evidence>
<organism evidence="13 14">
    <name type="scientific">Pelagicoccus enzymogenes</name>
    <dbReference type="NCBI Taxonomy" id="2773457"/>
    <lineage>
        <taxon>Bacteria</taxon>
        <taxon>Pseudomonadati</taxon>
        <taxon>Verrucomicrobiota</taxon>
        <taxon>Opitutia</taxon>
        <taxon>Puniceicoccales</taxon>
        <taxon>Pelagicoccaceae</taxon>
        <taxon>Pelagicoccus</taxon>
    </lineage>
</organism>
<dbReference type="InterPro" id="IPR012910">
    <property type="entry name" value="Plug_dom"/>
</dbReference>